<reference evidence="4" key="1">
    <citation type="submission" date="2017-09" db="EMBL/GenBank/DDBJ databases">
        <title>Depth-based differentiation of microbial function through sediment-hosted aquifers and enrichment of novel symbionts in the deep terrestrial subsurface.</title>
        <authorList>
            <person name="Probst A.J."/>
            <person name="Ladd B."/>
            <person name="Jarett J.K."/>
            <person name="Geller-Mcgrath D.E."/>
            <person name="Sieber C.M.K."/>
            <person name="Emerson J.B."/>
            <person name="Anantharaman K."/>
            <person name="Thomas B.C."/>
            <person name="Malmstrom R."/>
            <person name="Stieglmeier M."/>
            <person name="Klingl A."/>
            <person name="Woyke T."/>
            <person name="Ryan C.M."/>
            <person name="Banfield J.F."/>
        </authorList>
    </citation>
    <scope>NUCLEOTIDE SEQUENCE [LARGE SCALE GENOMIC DNA]</scope>
</reference>
<organism evidence="3 4">
    <name type="scientific">Candidatus Kuenenbacteria bacterium CG10_big_fil_rev_8_21_14_0_10_36_11</name>
    <dbReference type="NCBI Taxonomy" id="1974618"/>
    <lineage>
        <taxon>Bacteria</taxon>
        <taxon>Candidatus Kueneniibacteriota</taxon>
    </lineage>
</organism>
<evidence type="ECO:0000256" key="1">
    <source>
        <dbReference type="SAM" id="MobiDB-lite"/>
    </source>
</evidence>
<evidence type="ECO:0000313" key="3">
    <source>
        <dbReference type="EMBL" id="PIT89729.1"/>
    </source>
</evidence>
<proteinExistence type="predicted"/>
<evidence type="ECO:0000256" key="2">
    <source>
        <dbReference type="SAM" id="Phobius"/>
    </source>
</evidence>
<feature type="transmembrane region" description="Helical" evidence="2">
    <location>
        <begin position="162"/>
        <end position="183"/>
    </location>
</feature>
<keyword evidence="2" id="KW-1133">Transmembrane helix</keyword>
<gene>
    <name evidence="3" type="ORF">COU23_02495</name>
</gene>
<evidence type="ECO:0000313" key="4">
    <source>
        <dbReference type="Proteomes" id="UP000231464"/>
    </source>
</evidence>
<dbReference type="AlphaFoldDB" id="A0A2M6WA92"/>
<evidence type="ECO:0008006" key="5">
    <source>
        <dbReference type="Google" id="ProtNLM"/>
    </source>
</evidence>
<keyword evidence="2" id="KW-0472">Membrane</keyword>
<dbReference type="InterPro" id="IPR025101">
    <property type="entry name" value="DUF4012"/>
</dbReference>
<feature type="transmembrane region" description="Helical" evidence="2">
    <location>
        <begin position="195"/>
        <end position="216"/>
    </location>
</feature>
<keyword evidence="2" id="KW-0812">Transmembrane</keyword>
<dbReference type="Pfam" id="PF13196">
    <property type="entry name" value="DUF4012"/>
    <property type="match status" value="1"/>
</dbReference>
<comment type="caution">
    <text evidence="3">The sequence shown here is derived from an EMBL/GenBank/DDBJ whole genome shotgun (WGS) entry which is preliminary data.</text>
</comment>
<protein>
    <recommendedName>
        <fullName evidence="5">DUF4012 domain-containing protein</fullName>
    </recommendedName>
</protein>
<dbReference type="Proteomes" id="UP000231464">
    <property type="component" value="Unassembled WGS sequence"/>
</dbReference>
<name>A0A2M6WA92_9BACT</name>
<dbReference type="EMBL" id="PFBP01000039">
    <property type="protein sequence ID" value="PIT89729.1"/>
    <property type="molecule type" value="Genomic_DNA"/>
</dbReference>
<feature type="region of interest" description="Disordered" evidence="1">
    <location>
        <begin position="1"/>
        <end position="25"/>
    </location>
</feature>
<sequence length="909" mass="103741">MTEILVKKRGRPKKQLLEKKESPSKNIQENWTDDFVFPIFSETKKSINQKQSPYILDLKHQQEKKEVKNLPAAPVFNPDNWFSNFPVASDNRASDLENLGYHHYHKNNFDSPAEPSHYEQKITYHRPDKYRYKNNLKLNLSQGLMANAPQASGILLFFKKFFVFRIMGFILYYFWQIIAFPFRMLDFLVDRTLKAIWHLIKGIFLGIINLFILTLVNFKKLFMLGLPARHSEVNFSLSRPSKRIFKPLVTFFLAALIIIIPFQIINLKQKSTLIKGQVLGQSLAGFEALKEASLKSNDFDFSGAAAAFEQAYFNFSLAESYLNNLDGFSQEVLRFLPAGKNGENLIIIGQLSAKIGADITELGKDIDNQESGAGLLNKVIAMQNALNKIEPNFLELKNRVQDIDQEFVAQYLDETAEKRIILFQSALPALADNFEKIKGLTDFLANFLGLNETKNYLFIFENNNEIRPTGGFMGSFALAEIKNGEIARLEVPGGGFYDLKAGNQILVEAPKPFQLFAPTWQIWNANWFPDWPASAEKIAWFYEKSVNGITVDGVITLTPNVLEDLLKITGPIKMPTYNKIISSENLVRELQEAVELEYDKTENQPKKIISDLMPMILAKIFNLKTNEAMPFLALINKNVAEKNILLWFRDEAMEQVAQNFSAAGQIKNNDKDFLMVVHTNIGGGKTDRVIKNKINHEVNIGLNGKITDMVTLTRKHEGDPDDIFEKQNNVDYVRFYVPAGSRLISANGFDVINSNLFKTPDSDDISKDKDLADIEKNPMIDENSNTRITEEFNKTVFGNWLMVKPGEEKTVILTYELPFKFSIEKKDNFWQKITAVFNRENKNSETENYSLIIQKQPGVMETEFTSRISLLPGSQVENMNGKNNLENNNGAIIYQDDLKTDGYYEIEVK</sequence>
<accession>A0A2M6WA92</accession>
<feature type="transmembrane region" description="Helical" evidence="2">
    <location>
        <begin position="244"/>
        <end position="265"/>
    </location>
</feature>